<proteinExistence type="predicted"/>
<feature type="chain" id="PRO_5015302990" evidence="1">
    <location>
        <begin position="24"/>
        <end position="370"/>
    </location>
</feature>
<evidence type="ECO:0000313" key="3">
    <source>
        <dbReference type="Proteomes" id="UP000240505"/>
    </source>
</evidence>
<dbReference type="EMBL" id="CP028324">
    <property type="protein sequence ID" value="AVR98312.1"/>
    <property type="molecule type" value="Genomic_DNA"/>
</dbReference>
<dbReference type="NCBIfam" id="TIGR02913">
    <property type="entry name" value="HAF_rpt"/>
    <property type="match status" value="5"/>
</dbReference>
<keyword evidence="3" id="KW-1185">Reference proteome</keyword>
<keyword evidence="1" id="KW-0732">Signal</keyword>
<dbReference type="OrthoDB" id="108960at2"/>
<gene>
    <name evidence="2" type="ORF">C9I28_23720</name>
</gene>
<protein>
    <submittedName>
        <fullName evidence="2">HAF repeat-containing protein</fullName>
    </submittedName>
</protein>
<dbReference type="InterPro" id="IPR014262">
    <property type="entry name" value="HAF_rpt"/>
</dbReference>
<reference evidence="2 3" key="1">
    <citation type="submission" date="2018-03" db="EMBL/GenBank/DDBJ databases">
        <title>Massilia armeniaca sp. nov., isolated from desert soil.</title>
        <authorList>
            <person name="Huang H."/>
            <person name="Ren M."/>
        </authorList>
    </citation>
    <scope>NUCLEOTIDE SEQUENCE [LARGE SCALE GENOMIC DNA]</scope>
    <source>
        <strain evidence="2 3">ZMN-3</strain>
    </source>
</reference>
<evidence type="ECO:0000256" key="1">
    <source>
        <dbReference type="SAM" id="SignalP"/>
    </source>
</evidence>
<organism evidence="2 3">
    <name type="scientific">Pseudoduganella armeniaca</name>
    <dbReference type="NCBI Taxonomy" id="2072590"/>
    <lineage>
        <taxon>Bacteria</taxon>
        <taxon>Pseudomonadati</taxon>
        <taxon>Pseudomonadota</taxon>
        <taxon>Betaproteobacteria</taxon>
        <taxon>Burkholderiales</taxon>
        <taxon>Oxalobacteraceae</taxon>
        <taxon>Telluria group</taxon>
        <taxon>Pseudoduganella</taxon>
    </lineage>
</organism>
<dbReference type="Proteomes" id="UP000240505">
    <property type="component" value="Chromosome"/>
</dbReference>
<sequence length="370" mass="38870">MENSMRLLSTTMLCLAITCHAAAKPPPHETATTVMADVNAAGDIVGEISDEAGRRRAVLSRQGRVTDLGTLGGPESYASAINDAGVIIGAALDASNAWRAFRYEPGQGMRDLGTLGGRGSNAIAISSTGFVAGYADVDERDYHAFVHDGRTMRDLGTLGGRTSYATDVNAAGVVVGAAQNAAGQRRAFVYRPGAGLAKLPTLGGKAGVATAVNDHGVVVGASTTASGHWHAFLHDGTRMVDLGALVPWGHTYATGISRDGKVVGSVRSGTGAAYAFIYANGTMKVVPPLSDMGRSAKISDDGDIVGAVRAGGHYKPVMMATEQRADAPWKPVDWLTFFSLLPVGLWVLWHVGRDLRDWWRERAARRIGLA</sequence>
<dbReference type="AlphaFoldDB" id="A0A2R4CFI0"/>
<dbReference type="KEGG" id="masz:C9I28_23720"/>
<name>A0A2R4CFI0_9BURK</name>
<accession>A0A2R4CFI0</accession>
<evidence type="ECO:0000313" key="2">
    <source>
        <dbReference type="EMBL" id="AVR98312.1"/>
    </source>
</evidence>
<feature type="signal peptide" evidence="1">
    <location>
        <begin position="1"/>
        <end position="23"/>
    </location>
</feature>